<dbReference type="AlphaFoldDB" id="A0A813P6I8"/>
<proteinExistence type="predicted"/>
<feature type="coiled-coil region" evidence="1">
    <location>
        <begin position="40"/>
        <end position="90"/>
    </location>
</feature>
<dbReference type="Proteomes" id="UP000663844">
    <property type="component" value="Unassembled WGS sequence"/>
</dbReference>
<protein>
    <submittedName>
        <fullName evidence="2">Uncharacterized protein</fullName>
    </submittedName>
</protein>
<dbReference type="InterPro" id="IPR036322">
    <property type="entry name" value="WD40_repeat_dom_sf"/>
</dbReference>
<dbReference type="EMBL" id="CAJOAZ010001220">
    <property type="protein sequence ID" value="CAF3783722.1"/>
    <property type="molecule type" value="Genomic_DNA"/>
</dbReference>
<dbReference type="EMBL" id="CAJNOG010000016">
    <property type="protein sequence ID" value="CAF0760979.1"/>
    <property type="molecule type" value="Genomic_DNA"/>
</dbReference>
<dbReference type="Proteomes" id="UP000663881">
    <property type="component" value="Unassembled WGS sequence"/>
</dbReference>
<dbReference type="EMBL" id="CAJNON010000005">
    <property type="protein sequence ID" value="CAF0748310.1"/>
    <property type="molecule type" value="Genomic_DNA"/>
</dbReference>
<evidence type="ECO:0000313" key="2">
    <source>
        <dbReference type="EMBL" id="CAF0748310.1"/>
    </source>
</evidence>
<evidence type="ECO:0000256" key="1">
    <source>
        <dbReference type="SAM" id="Coils"/>
    </source>
</evidence>
<evidence type="ECO:0000313" key="4">
    <source>
        <dbReference type="EMBL" id="CAF3669093.1"/>
    </source>
</evidence>
<comment type="caution">
    <text evidence="2">The sequence shown here is derived from an EMBL/GenBank/DDBJ whole genome shotgun (WGS) entry which is preliminary data.</text>
</comment>
<accession>A0A813P6I8</accession>
<dbReference type="EMBL" id="CAJOAY010000454">
    <property type="protein sequence ID" value="CAF3669093.1"/>
    <property type="molecule type" value="Genomic_DNA"/>
</dbReference>
<organism evidence="2 6">
    <name type="scientific">Adineta steineri</name>
    <dbReference type="NCBI Taxonomy" id="433720"/>
    <lineage>
        <taxon>Eukaryota</taxon>
        <taxon>Metazoa</taxon>
        <taxon>Spiralia</taxon>
        <taxon>Gnathifera</taxon>
        <taxon>Rotifera</taxon>
        <taxon>Eurotatoria</taxon>
        <taxon>Bdelloidea</taxon>
        <taxon>Adinetida</taxon>
        <taxon>Adinetidae</taxon>
        <taxon>Adineta</taxon>
    </lineage>
</organism>
<dbReference type="OrthoDB" id="9984192at2759"/>
<gene>
    <name evidence="3" type="ORF">JYZ213_LOCUS3059</name>
    <name evidence="4" type="ORF">OKA104_LOCUS10303</name>
    <name evidence="5" type="ORF">OXD698_LOCUS17284</name>
    <name evidence="2" type="ORF">VCS650_LOCUS1081</name>
</gene>
<dbReference type="Proteomes" id="UP000663845">
    <property type="component" value="Unassembled WGS sequence"/>
</dbReference>
<name>A0A813P6I8_9BILA</name>
<reference evidence="2" key="1">
    <citation type="submission" date="2021-02" db="EMBL/GenBank/DDBJ databases">
        <authorList>
            <person name="Nowell W R."/>
        </authorList>
    </citation>
    <scope>NUCLEOTIDE SEQUENCE</scope>
</reference>
<evidence type="ECO:0000313" key="5">
    <source>
        <dbReference type="EMBL" id="CAF3783722.1"/>
    </source>
</evidence>
<evidence type="ECO:0000313" key="6">
    <source>
        <dbReference type="Proteomes" id="UP000663891"/>
    </source>
</evidence>
<dbReference type="Proteomes" id="UP000663891">
    <property type="component" value="Unassembled WGS sequence"/>
</dbReference>
<sequence length="407" mass="47179">MMDNQLCEIIESLSISSGDCRKNARNELDSWLDISLSLLRKTYNEKIQEIDQLYDVLNEDLEVYKQRQLLTMTKQKNDLLIEELEQLKKQLPTIIQVKNTPGSVYDLEVCRSTDIIDRPTVYSSLRHSLLRTIPVQSYRFPSTCRAMACNSKRDEILLYDKDELILYHINGTLGGSISWSTSEYGFVSDIIWCSILDCFLVLSRMTLSLFDTHLYTCTNINEVRGNQSYQLIALTYVEQEKSIFICCQDPKEVIRQYDLLPKWNLKKTWTKEDLINKDDAGIRCIRANPSGSQLGLVIKNKNDTFRITFYSIDLTHSLITIPIIPSLSSLKDGRSSDFMLYLSSFIDDRWWLVIYSNGIHEQSLLLIDNQTGKSEIIIDNSILNACMLDEQYLIVRMKQTMLIYDIQ</sequence>
<dbReference type="SUPFAM" id="SSF50978">
    <property type="entry name" value="WD40 repeat-like"/>
    <property type="match status" value="1"/>
</dbReference>
<keyword evidence="1" id="KW-0175">Coiled coil</keyword>
<evidence type="ECO:0000313" key="3">
    <source>
        <dbReference type="EMBL" id="CAF0760979.1"/>
    </source>
</evidence>